<name>A0A9W6Y0E8_9STRA</name>
<evidence type="ECO:0000313" key="1">
    <source>
        <dbReference type="EMBL" id="GMF49064.1"/>
    </source>
</evidence>
<accession>A0A9W6Y0E8</accession>
<protein>
    <submittedName>
        <fullName evidence="1">Unnamed protein product</fullName>
    </submittedName>
</protein>
<gene>
    <name evidence="1" type="ORF">Pfra01_001923200</name>
</gene>
<organism evidence="1 2">
    <name type="scientific">Phytophthora fragariaefolia</name>
    <dbReference type="NCBI Taxonomy" id="1490495"/>
    <lineage>
        <taxon>Eukaryota</taxon>
        <taxon>Sar</taxon>
        <taxon>Stramenopiles</taxon>
        <taxon>Oomycota</taxon>
        <taxon>Peronosporomycetes</taxon>
        <taxon>Peronosporales</taxon>
        <taxon>Peronosporaceae</taxon>
        <taxon>Phytophthora</taxon>
    </lineage>
</organism>
<keyword evidence="2" id="KW-1185">Reference proteome</keyword>
<reference evidence="1" key="1">
    <citation type="submission" date="2023-04" db="EMBL/GenBank/DDBJ databases">
        <title>Phytophthora fragariaefolia NBRC 109709.</title>
        <authorList>
            <person name="Ichikawa N."/>
            <person name="Sato H."/>
            <person name="Tonouchi N."/>
        </authorList>
    </citation>
    <scope>NUCLEOTIDE SEQUENCE</scope>
    <source>
        <strain evidence="1">NBRC 109709</strain>
    </source>
</reference>
<dbReference type="EMBL" id="BSXT01002472">
    <property type="protein sequence ID" value="GMF49064.1"/>
    <property type="molecule type" value="Genomic_DNA"/>
</dbReference>
<dbReference type="AlphaFoldDB" id="A0A9W6Y0E8"/>
<sequence>MHKPISGRGGDMTHQGSVREGIVAGTDGAATPIYPRSSLANQGMPRIRSYRSSMSKTMNGSTESKSSNFTFKGMVTLRVDTMEPVAKRTDTLVLLLEAPKALAYNALFLATLAFVAKSNDAPESIRTVIGFGYPFTLAVTTTRLDRAAATERHRSVAPGTCSFCEAGEELTSLTEE</sequence>
<dbReference type="Proteomes" id="UP001165121">
    <property type="component" value="Unassembled WGS sequence"/>
</dbReference>
<comment type="caution">
    <text evidence="1">The sequence shown here is derived from an EMBL/GenBank/DDBJ whole genome shotgun (WGS) entry which is preliminary data.</text>
</comment>
<proteinExistence type="predicted"/>
<evidence type="ECO:0000313" key="2">
    <source>
        <dbReference type="Proteomes" id="UP001165121"/>
    </source>
</evidence>